<accession>A0A1F7WUJ9</accession>
<proteinExistence type="predicted"/>
<gene>
    <name evidence="2" type="ORF">A2008_10790</name>
</gene>
<evidence type="ECO:0000313" key="2">
    <source>
        <dbReference type="EMBL" id="OGM06307.1"/>
    </source>
</evidence>
<dbReference type="PANTHER" id="PTHR43534">
    <property type="entry name" value="MIND SUPERFAMILY P-LOOP ATPASE CONTAINING AN INSERTED FERREDOXIN DOMAIN"/>
    <property type="match status" value="1"/>
</dbReference>
<comment type="caution">
    <text evidence="2">The sequence shown here is derived from an EMBL/GenBank/DDBJ whole genome shotgun (WGS) entry which is preliminary data.</text>
</comment>
<dbReference type="Pfam" id="PF01656">
    <property type="entry name" value="CbiA"/>
    <property type="match status" value="1"/>
</dbReference>
<evidence type="ECO:0000313" key="3">
    <source>
        <dbReference type="Proteomes" id="UP000178735"/>
    </source>
</evidence>
<sequence length="294" mass="31245">MKQIAVISGKGGTGKTSVTAAFIQLAKSAVAVDCDVDASNLHLLISPITARKLPAPFISGYDAIVDKTRCISCGKCIPVCVFEAISRDDTDNKVKTNHLLCEGCGACVTVCHANAIKLINKQVGESYISNTRFGVMAHARLNAGEGSSGKLVSEIRKQASEIAKSEGIDFIILDGPPGTGCPVIATLTGTDLAVVVIEPSVSGIHDAKRVIALCRHFKVGVAALINKYDVNPSLSEAIEKFAARENIRLIGKIAYDRIFVESMKKRMTAVEFDKNSKAAISLVAAWEDVKKSLA</sequence>
<dbReference type="InterPro" id="IPR027417">
    <property type="entry name" value="P-loop_NTPase"/>
</dbReference>
<dbReference type="InterPro" id="IPR002586">
    <property type="entry name" value="CobQ/CobB/MinD/ParA_Nub-bd_dom"/>
</dbReference>
<reference evidence="2 3" key="1">
    <citation type="journal article" date="2016" name="Nat. Commun.">
        <title>Thousands of microbial genomes shed light on interconnected biogeochemical processes in an aquifer system.</title>
        <authorList>
            <person name="Anantharaman K."/>
            <person name="Brown C.T."/>
            <person name="Hug L.A."/>
            <person name="Sharon I."/>
            <person name="Castelle C.J."/>
            <person name="Probst A.J."/>
            <person name="Thomas B.C."/>
            <person name="Singh A."/>
            <person name="Wilkins M.J."/>
            <person name="Karaoz U."/>
            <person name="Brodie E.L."/>
            <person name="Williams K.H."/>
            <person name="Hubbard S.S."/>
            <person name="Banfield J.F."/>
        </authorList>
    </citation>
    <scope>NUCLEOTIDE SEQUENCE [LARGE SCALE GENOMIC DNA]</scope>
</reference>
<dbReference type="Gene3D" id="3.30.70.20">
    <property type="match status" value="1"/>
</dbReference>
<dbReference type="Gene3D" id="3.40.50.300">
    <property type="entry name" value="P-loop containing nucleotide triphosphate hydrolases"/>
    <property type="match status" value="1"/>
</dbReference>
<evidence type="ECO:0000259" key="1">
    <source>
        <dbReference type="PROSITE" id="PS51379"/>
    </source>
</evidence>
<organism evidence="2 3">
    <name type="scientific">Candidatus Wallbacteria bacterium GWC2_49_35</name>
    <dbReference type="NCBI Taxonomy" id="1817813"/>
    <lineage>
        <taxon>Bacteria</taxon>
        <taxon>Candidatus Walliibacteriota</taxon>
    </lineage>
</organism>
<dbReference type="STRING" id="1817813.A2008_10790"/>
<dbReference type="AlphaFoldDB" id="A0A1F7WUJ9"/>
<dbReference type="SUPFAM" id="SSF54862">
    <property type="entry name" value="4Fe-4S ferredoxins"/>
    <property type="match status" value="1"/>
</dbReference>
<dbReference type="PANTHER" id="PTHR43534:SF1">
    <property type="entry name" value="4FE-4S CLUSTER CONTAINING PARA FAMILY ATPASE PROTEIN"/>
    <property type="match status" value="1"/>
</dbReference>
<dbReference type="Proteomes" id="UP000178735">
    <property type="component" value="Unassembled WGS sequence"/>
</dbReference>
<dbReference type="SUPFAM" id="SSF52540">
    <property type="entry name" value="P-loop containing nucleoside triphosphate hydrolases"/>
    <property type="match status" value="1"/>
</dbReference>
<feature type="domain" description="4Fe-4S ferredoxin-type" evidence="1">
    <location>
        <begin position="92"/>
        <end position="121"/>
    </location>
</feature>
<dbReference type="PROSITE" id="PS51379">
    <property type="entry name" value="4FE4S_FER_2"/>
    <property type="match status" value="2"/>
</dbReference>
<feature type="domain" description="4Fe-4S ferredoxin-type" evidence="1">
    <location>
        <begin position="61"/>
        <end position="90"/>
    </location>
</feature>
<dbReference type="EMBL" id="MGFH01000069">
    <property type="protein sequence ID" value="OGM06307.1"/>
    <property type="molecule type" value="Genomic_DNA"/>
</dbReference>
<protein>
    <recommendedName>
        <fullName evidence="1">4Fe-4S ferredoxin-type domain-containing protein</fullName>
    </recommendedName>
</protein>
<dbReference type="InterPro" id="IPR017896">
    <property type="entry name" value="4Fe4S_Fe-S-bd"/>
</dbReference>
<dbReference type="CDD" id="cd03110">
    <property type="entry name" value="SIMIBI_bact_arch"/>
    <property type="match status" value="1"/>
</dbReference>
<name>A0A1F7WUJ9_9BACT</name>